<comment type="caution">
    <text evidence="2">Lacks conserved residue(s) required for the propagation of feature annotation.</text>
</comment>
<dbReference type="InterPro" id="IPR002870">
    <property type="entry name" value="Peptidase_M12B_N"/>
</dbReference>
<keyword evidence="3" id="KW-0732">Signal</keyword>
<dbReference type="EMBL" id="JAINUG010000051">
    <property type="protein sequence ID" value="KAJ8404786.1"/>
    <property type="molecule type" value="Genomic_DNA"/>
</dbReference>
<dbReference type="FunFam" id="3.40.390.10:FF:000002">
    <property type="entry name" value="Disintegrin and metalloproteinase domain-containing protein 22"/>
    <property type="match status" value="1"/>
</dbReference>
<name>A0AAD7WPM4_9TELE</name>
<dbReference type="CDD" id="cd04269">
    <property type="entry name" value="ZnMc_adamalysin_II_like"/>
    <property type="match status" value="1"/>
</dbReference>
<keyword evidence="6" id="KW-1185">Reference proteome</keyword>
<feature type="domain" description="Peptidase M12B" evidence="4">
    <location>
        <begin position="207"/>
        <end position="360"/>
    </location>
</feature>
<dbReference type="PANTHER" id="PTHR11905">
    <property type="entry name" value="ADAM A DISINTEGRIN AND METALLOPROTEASE DOMAIN"/>
    <property type="match status" value="1"/>
</dbReference>
<proteinExistence type="predicted"/>
<dbReference type="InterPro" id="IPR034027">
    <property type="entry name" value="Reprolysin_adamalysin"/>
</dbReference>
<dbReference type="Gene3D" id="3.40.390.10">
    <property type="entry name" value="Collagenase (Catalytic Domain)"/>
    <property type="match status" value="1"/>
</dbReference>
<accession>A0AAD7WPM4</accession>
<dbReference type="SUPFAM" id="SSF55486">
    <property type="entry name" value="Metalloproteases ('zincins'), catalytic domain"/>
    <property type="match status" value="1"/>
</dbReference>
<dbReference type="GO" id="GO:0006508">
    <property type="term" value="P:proteolysis"/>
    <property type="evidence" value="ECO:0007669"/>
    <property type="project" value="InterPro"/>
</dbReference>
<evidence type="ECO:0000259" key="4">
    <source>
        <dbReference type="PROSITE" id="PS50215"/>
    </source>
</evidence>
<dbReference type="InterPro" id="IPR024079">
    <property type="entry name" value="MetalloPept_cat_dom_sf"/>
</dbReference>
<dbReference type="PANTHER" id="PTHR11905:SF136">
    <property type="entry name" value="DISINTEGRIN AND METALLOPROTEINASE DOMAIN-CONTAINING PROTEIN 9"/>
    <property type="match status" value="1"/>
</dbReference>
<dbReference type="InterPro" id="IPR001590">
    <property type="entry name" value="Peptidase_M12B"/>
</dbReference>
<dbReference type="GO" id="GO:0046872">
    <property type="term" value="F:metal ion binding"/>
    <property type="evidence" value="ECO:0007669"/>
    <property type="project" value="UniProtKB-KW"/>
</dbReference>
<reference evidence="5" key="1">
    <citation type="journal article" date="2023" name="Science">
        <title>Genome structures resolve the early diversification of teleost fishes.</title>
        <authorList>
            <person name="Parey E."/>
            <person name="Louis A."/>
            <person name="Montfort J."/>
            <person name="Bouchez O."/>
            <person name="Roques C."/>
            <person name="Iampietro C."/>
            <person name="Lluch J."/>
            <person name="Castinel A."/>
            <person name="Donnadieu C."/>
            <person name="Desvignes T."/>
            <person name="Floi Bucao C."/>
            <person name="Jouanno E."/>
            <person name="Wen M."/>
            <person name="Mejri S."/>
            <person name="Dirks R."/>
            <person name="Jansen H."/>
            <person name="Henkel C."/>
            <person name="Chen W.J."/>
            <person name="Zahm M."/>
            <person name="Cabau C."/>
            <person name="Klopp C."/>
            <person name="Thompson A.W."/>
            <person name="Robinson-Rechavi M."/>
            <person name="Braasch I."/>
            <person name="Lecointre G."/>
            <person name="Bobe J."/>
            <person name="Postlethwait J.H."/>
            <person name="Berthelot C."/>
            <person name="Roest Crollius H."/>
            <person name="Guiguen Y."/>
        </authorList>
    </citation>
    <scope>NUCLEOTIDE SEQUENCE</scope>
    <source>
        <strain evidence="5">NC1722</strain>
    </source>
</reference>
<evidence type="ECO:0000313" key="6">
    <source>
        <dbReference type="Proteomes" id="UP001221898"/>
    </source>
</evidence>
<dbReference type="AlphaFoldDB" id="A0AAD7WPM4"/>
<keyword evidence="2" id="KW-0479">Metal-binding</keyword>
<dbReference type="PROSITE" id="PS50215">
    <property type="entry name" value="ADAM_MEPRO"/>
    <property type="match status" value="1"/>
</dbReference>
<organism evidence="5 6">
    <name type="scientific">Aldrovandia affinis</name>
    <dbReference type="NCBI Taxonomy" id="143900"/>
    <lineage>
        <taxon>Eukaryota</taxon>
        <taxon>Metazoa</taxon>
        <taxon>Chordata</taxon>
        <taxon>Craniata</taxon>
        <taxon>Vertebrata</taxon>
        <taxon>Euteleostomi</taxon>
        <taxon>Actinopterygii</taxon>
        <taxon>Neopterygii</taxon>
        <taxon>Teleostei</taxon>
        <taxon>Notacanthiformes</taxon>
        <taxon>Halosauridae</taxon>
        <taxon>Aldrovandia</taxon>
    </lineage>
</organism>
<feature type="binding site" evidence="2">
    <location>
        <position position="344"/>
    </location>
    <ligand>
        <name>Zn(2+)</name>
        <dbReference type="ChEBI" id="CHEBI:29105"/>
        <note>catalytic</note>
    </ligand>
</feature>
<gene>
    <name evidence="5" type="ORF">AAFF_G00331730</name>
</gene>
<feature type="binding site" evidence="2">
    <location>
        <position position="354"/>
    </location>
    <ligand>
        <name>Zn(2+)</name>
        <dbReference type="ChEBI" id="CHEBI:29105"/>
        <note>catalytic</note>
    </ligand>
</feature>
<feature type="binding site" evidence="2">
    <location>
        <position position="348"/>
    </location>
    <ligand>
        <name>Zn(2+)</name>
        <dbReference type="ChEBI" id="CHEBI:29105"/>
        <note>catalytic</note>
    </ligand>
</feature>
<dbReference type="GO" id="GO:0004222">
    <property type="term" value="F:metalloendopeptidase activity"/>
    <property type="evidence" value="ECO:0007669"/>
    <property type="project" value="InterPro"/>
</dbReference>
<evidence type="ECO:0000256" key="1">
    <source>
        <dbReference type="ARBA" id="ARBA00023157"/>
    </source>
</evidence>
<feature type="signal peptide" evidence="3">
    <location>
        <begin position="1"/>
        <end position="19"/>
    </location>
</feature>
<dbReference type="Proteomes" id="UP001221898">
    <property type="component" value="Unassembled WGS sequence"/>
</dbReference>
<comment type="caution">
    <text evidence="5">The sequence shown here is derived from an EMBL/GenBank/DDBJ whole genome shotgun (WGS) entry which is preliminary data.</text>
</comment>
<dbReference type="Pfam" id="PF01562">
    <property type="entry name" value="Pep_M12B_propep"/>
    <property type="match status" value="1"/>
</dbReference>
<evidence type="ECO:0000313" key="5">
    <source>
        <dbReference type="EMBL" id="KAJ8404786.1"/>
    </source>
</evidence>
<feature type="active site" evidence="2">
    <location>
        <position position="345"/>
    </location>
</feature>
<evidence type="ECO:0000256" key="3">
    <source>
        <dbReference type="SAM" id="SignalP"/>
    </source>
</evidence>
<keyword evidence="1" id="KW-1015">Disulfide bond</keyword>
<sequence length="360" mass="40432">MLRMRILIVYCCLLTGIKSTGLFEENESHSTSYKVVIPYLVNERGRREAKLGVESEEELKPERLTYSLNIENKDHFLHLEKNKDFLAKAFVQYSHDADGSLLTSYPKVPEHCHYHGRVEGHEESLVALNTCSGLKGIILIGNQSYGIEPAVQSTTNEHLMFPLSGQSEQLVCGVTDEMSHSNDYTFHNPTLTISRLLRKKRNLPLPRYIELALVVDNLRFTFKDSNVTAVREEMVDLANLLDVYYKQLNIHVTLIGLEIFDSGNPFSVDGSPSDVLGRFVKWRRKELNPRLRHDVGQLVVGRPSSYGGVLGMAFVGTVCSAASAGGINVFSDNNLQYFSTIVAHEMGHNLGMKHDNSRCT</sequence>
<evidence type="ECO:0000256" key="2">
    <source>
        <dbReference type="PROSITE-ProRule" id="PRU00276"/>
    </source>
</evidence>
<dbReference type="GO" id="GO:0005886">
    <property type="term" value="C:plasma membrane"/>
    <property type="evidence" value="ECO:0007669"/>
    <property type="project" value="TreeGrafter"/>
</dbReference>
<dbReference type="Pfam" id="PF01421">
    <property type="entry name" value="Reprolysin"/>
    <property type="match status" value="1"/>
</dbReference>
<keyword evidence="2" id="KW-0862">Zinc</keyword>
<protein>
    <recommendedName>
        <fullName evidence="4">Peptidase M12B domain-containing protein</fullName>
    </recommendedName>
</protein>
<feature type="chain" id="PRO_5042192196" description="Peptidase M12B domain-containing protein" evidence="3">
    <location>
        <begin position="20"/>
        <end position="360"/>
    </location>
</feature>